<dbReference type="Pfam" id="PF01844">
    <property type="entry name" value="HNH"/>
    <property type="match status" value="1"/>
</dbReference>
<dbReference type="Gene3D" id="1.10.30.50">
    <property type="match status" value="1"/>
</dbReference>
<dbReference type="SMART" id="SM00507">
    <property type="entry name" value="HNHc"/>
    <property type="match status" value="1"/>
</dbReference>
<reference evidence="2 3" key="1">
    <citation type="journal article" date="2015" name="Genome Announc.">
        <title>Complete Genome Sequence of Spiroplasma cantharicola CC-1T (DSM 21588), a Bacterium Isolated from Soldier Beetle (Cantharis carolinus).</title>
        <authorList>
            <person name="Lo W.S."/>
            <person name="Liu P.Y."/>
            <person name="Kuo C.H."/>
        </authorList>
    </citation>
    <scope>NUCLEOTIDE SEQUENCE [LARGE SCALE GENOMIC DNA]</scope>
    <source>
        <strain evidence="2 3">CC-1</strain>
    </source>
</reference>
<dbReference type="EMBL" id="CP012622">
    <property type="protein sequence ID" value="ALD66605.1"/>
    <property type="molecule type" value="Genomic_DNA"/>
</dbReference>
<dbReference type="OrthoDB" id="398920at2"/>
<dbReference type="AlphaFoldDB" id="A0A0M4JX29"/>
<dbReference type="KEGG" id="scj:SCANT_v1c06990"/>
<dbReference type="STRING" id="362837.SCANT_v1c06990"/>
<dbReference type="RefSeq" id="WP_053946357.1">
    <property type="nucleotide sequence ID" value="NZ_CP012622.1"/>
</dbReference>
<dbReference type="Proteomes" id="UP000063919">
    <property type="component" value="Chromosome"/>
</dbReference>
<dbReference type="PATRIC" id="fig|362837.3.peg.715"/>
<gene>
    <name evidence="2" type="primary">mcrA</name>
    <name evidence="2" type="ORF">SCANT_v1c06990</name>
</gene>
<dbReference type="CDD" id="cd00085">
    <property type="entry name" value="HNHc"/>
    <property type="match status" value="1"/>
</dbReference>
<feature type="domain" description="HNH nuclease" evidence="1">
    <location>
        <begin position="270"/>
        <end position="334"/>
    </location>
</feature>
<proteinExistence type="predicted"/>
<accession>A0A0M4JX29</accession>
<sequence length="382" mass="46280">MQKQQKIDKWQAPGNSKIFNYDFCDIKNKNTYTRDRTIYILIFFKERKSIELNKFLEKELISFLIKNMDNFDKNDSNVRHFWKPLLFYGFLKLIKRTNKKYIELSFEGKRFIDEYSKGNFEMAKENFIYSLLKVSYPNEATKEVKLSLFPFRILFRIFLEKKNISKREMEYSIPYIKNSSDLQNLLINNFEKEEKYDKFCTWVINSLVDLNILDLDGKNYSLPDSIISYVSNYIDVKDDLKIYFFECENENVYIDKLNYVNYSKIKRDLKLVKQTYERDQYKCFFSKDHFSFYTEDGNMYLEAHHIVPISLAPVYKINLDLLDNMVSLCPNCHKSMHYSENENKYKMLQIIKKFESDFFRKNNYLIEDIEDIYISNLYLGRK</sequence>
<dbReference type="GO" id="GO:0003676">
    <property type="term" value="F:nucleic acid binding"/>
    <property type="evidence" value="ECO:0007669"/>
    <property type="project" value="InterPro"/>
</dbReference>
<keyword evidence="3" id="KW-1185">Reference proteome</keyword>
<protein>
    <submittedName>
        <fullName evidence="2">5-methylcytosine-specific restriction enzyme A</fullName>
    </submittedName>
</protein>
<evidence type="ECO:0000259" key="1">
    <source>
        <dbReference type="SMART" id="SM00507"/>
    </source>
</evidence>
<organism evidence="2 3">
    <name type="scientific">Spiroplasma cantharicola</name>
    <dbReference type="NCBI Taxonomy" id="362837"/>
    <lineage>
        <taxon>Bacteria</taxon>
        <taxon>Bacillati</taxon>
        <taxon>Mycoplasmatota</taxon>
        <taxon>Mollicutes</taxon>
        <taxon>Entomoplasmatales</taxon>
        <taxon>Spiroplasmataceae</taxon>
        <taxon>Spiroplasma</taxon>
    </lineage>
</organism>
<dbReference type="InterPro" id="IPR003615">
    <property type="entry name" value="HNH_nuc"/>
</dbReference>
<evidence type="ECO:0000313" key="2">
    <source>
        <dbReference type="EMBL" id="ALD66605.1"/>
    </source>
</evidence>
<evidence type="ECO:0000313" key="3">
    <source>
        <dbReference type="Proteomes" id="UP000063919"/>
    </source>
</evidence>
<dbReference type="InterPro" id="IPR002711">
    <property type="entry name" value="HNH"/>
</dbReference>
<dbReference type="GO" id="GO:0008270">
    <property type="term" value="F:zinc ion binding"/>
    <property type="evidence" value="ECO:0007669"/>
    <property type="project" value="InterPro"/>
</dbReference>
<dbReference type="GO" id="GO:0004519">
    <property type="term" value="F:endonuclease activity"/>
    <property type="evidence" value="ECO:0007669"/>
    <property type="project" value="InterPro"/>
</dbReference>
<name>A0A0M4JX29_9MOLU</name>